<keyword evidence="3" id="KW-0378">Hydrolase</keyword>
<dbReference type="PROSITE" id="PS50994">
    <property type="entry name" value="INTEGRASE"/>
    <property type="match status" value="1"/>
</dbReference>
<dbReference type="Pfam" id="PF13976">
    <property type="entry name" value="gag_pre-integrs"/>
    <property type="match status" value="1"/>
</dbReference>
<dbReference type="InterPro" id="IPR039537">
    <property type="entry name" value="Retrotran_Ty1/copia-like"/>
</dbReference>
<dbReference type="EMBL" id="JAGYWB010000012">
    <property type="protein sequence ID" value="KAI0501901.1"/>
    <property type="molecule type" value="Genomic_DNA"/>
</dbReference>
<gene>
    <name evidence="6" type="ORF">KFK09_016846</name>
</gene>
<dbReference type="Gene3D" id="3.30.420.10">
    <property type="entry name" value="Ribonuclease H-like superfamily/Ribonuclease H"/>
    <property type="match status" value="1"/>
</dbReference>
<dbReference type="InterPro" id="IPR054722">
    <property type="entry name" value="PolX-like_BBD"/>
</dbReference>
<dbReference type="GO" id="GO:0046872">
    <property type="term" value="F:metal ion binding"/>
    <property type="evidence" value="ECO:0007669"/>
    <property type="project" value="UniProtKB-KW"/>
</dbReference>
<dbReference type="SUPFAM" id="SSF53098">
    <property type="entry name" value="Ribonuclease H-like"/>
    <property type="match status" value="1"/>
</dbReference>
<dbReference type="PANTHER" id="PTHR42648">
    <property type="entry name" value="TRANSPOSASE, PUTATIVE-RELATED"/>
    <property type="match status" value="1"/>
</dbReference>
<organism evidence="6 7">
    <name type="scientific">Dendrobium nobile</name>
    <name type="common">Orchid</name>
    <dbReference type="NCBI Taxonomy" id="94219"/>
    <lineage>
        <taxon>Eukaryota</taxon>
        <taxon>Viridiplantae</taxon>
        <taxon>Streptophyta</taxon>
        <taxon>Embryophyta</taxon>
        <taxon>Tracheophyta</taxon>
        <taxon>Spermatophyta</taxon>
        <taxon>Magnoliopsida</taxon>
        <taxon>Liliopsida</taxon>
        <taxon>Asparagales</taxon>
        <taxon>Orchidaceae</taxon>
        <taxon>Epidendroideae</taxon>
        <taxon>Malaxideae</taxon>
        <taxon>Dendrobiinae</taxon>
        <taxon>Dendrobium</taxon>
    </lineage>
</organism>
<dbReference type="Pfam" id="PF22936">
    <property type="entry name" value="Pol_BBD"/>
    <property type="match status" value="1"/>
</dbReference>
<feature type="compositionally biased region" description="Low complexity" evidence="4">
    <location>
        <begin position="567"/>
        <end position="580"/>
    </location>
</feature>
<dbReference type="Pfam" id="PF25597">
    <property type="entry name" value="SH3_retrovirus"/>
    <property type="match status" value="1"/>
</dbReference>
<evidence type="ECO:0000256" key="3">
    <source>
        <dbReference type="ARBA" id="ARBA00022801"/>
    </source>
</evidence>
<dbReference type="GO" id="GO:0003676">
    <property type="term" value="F:nucleic acid binding"/>
    <property type="evidence" value="ECO:0007669"/>
    <property type="project" value="InterPro"/>
</dbReference>
<sequence length="768" mass="86458">MLITEEIHIQNDSMRLANTQETQTALYAQRGRGRRGRGRNPTTSTNSSKQTAKSSITCQICLKRGHTADICWHRHDANYITQRSQPDSNNALFATTEAPASEWYLDSGASAHMTNKSDQLIQGSAYQGNDQVMVGDGRTVPIAHSGLGLLPTPDRKLLLSNLLHIPAISHNLLSISKLVSTNNISITFTPNGFTLKDLQTNQHLLSGPCKNGLYPIAMPRTSNNALSAVQTTRINWHERLGHPQQRTLHQISRNNPHLKISFLHNDCISCKLCKHHKLPFDRSVTHTTKPLELLHSDVWGPSPVTTKQGFRYYLLIIDDYSRYSWIFPLLFKSDVMHTFINFIKLIENQTNHKVKTIRTDGGGEYMHHQLQQYFTSKGIQHQVSCAYTPEQNGVSERKHRHILEMARTMLQTASIPHHFWHEAVTTVVYLINRLPSHTIKCKSPIQLMFNKDLDYDHLRTFGCACFPSLPPHTSTKLQPNSVLCVFMGYSVTQKGYKCLNFETNIISVSRHVTFLENMFPFHNKLPLSNPSTQDIPPQLLIPVSKAAEDAPVSNNTAPSMSPIQALSPTTSGSPPSSSSPMPAPIKHSMTTRSQTGSLKPICRLNLLHQVEQSAQQHVPTTYSEASKHVEWRQAMAEEFAALQQQGTWTLVPPLQNASILGCKWTFRKKFNSDGSVARYKARLVAQGNRQEHGLDYDETFSPVAKLPTIRVLFTVALYHGWTVQQLDVNNAFLHGTLTETIFMWQPKGFEDNMNPGHVCHLKKAIYGL</sequence>
<dbReference type="InterPro" id="IPR025724">
    <property type="entry name" value="GAG-pre-integrase_dom"/>
</dbReference>
<evidence type="ECO:0000256" key="2">
    <source>
        <dbReference type="ARBA" id="ARBA00022723"/>
    </source>
</evidence>
<feature type="domain" description="Integrase catalytic" evidence="5">
    <location>
        <begin position="286"/>
        <end position="452"/>
    </location>
</feature>
<feature type="compositionally biased region" description="Polar residues" evidence="4">
    <location>
        <begin position="552"/>
        <end position="566"/>
    </location>
</feature>
<evidence type="ECO:0000256" key="1">
    <source>
        <dbReference type="ARBA" id="ARBA00022670"/>
    </source>
</evidence>
<evidence type="ECO:0000256" key="4">
    <source>
        <dbReference type="SAM" id="MobiDB-lite"/>
    </source>
</evidence>
<dbReference type="OrthoDB" id="1938465at2759"/>
<keyword evidence="1" id="KW-0645">Protease</keyword>
<dbReference type="InterPro" id="IPR057670">
    <property type="entry name" value="SH3_retrovirus"/>
</dbReference>
<evidence type="ECO:0000313" key="7">
    <source>
        <dbReference type="Proteomes" id="UP000829196"/>
    </source>
</evidence>
<dbReference type="InterPro" id="IPR001584">
    <property type="entry name" value="Integrase_cat-core"/>
</dbReference>
<accession>A0A8T3B0N4</accession>
<dbReference type="InterPro" id="IPR012337">
    <property type="entry name" value="RNaseH-like_sf"/>
</dbReference>
<dbReference type="InterPro" id="IPR013103">
    <property type="entry name" value="RVT_2"/>
</dbReference>
<reference evidence="6" key="1">
    <citation type="journal article" date="2022" name="Front. Genet.">
        <title>Chromosome-Scale Assembly of the Dendrobium nobile Genome Provides Insights Into the Molecular Mechanism of the Biosynthesis of the Medicinal Active Ingredient of Dendrobium.</title>
        <authorList>
            <person name="Xu Q."/>
            <person name="Niu S.-C."/>
            <person name="Li K.-L."/>
            <person name="Zheng P.-J."/>
            <person name="Zhang X.-J."/>
            <person name="Jia Y."/>
            <person name="Liu Y."/>
            <person name="Niu Y.-X."/>
            <person name="Yu L.-H."/>
            <person name="Chen D.-F."/>
            <person name="Zhang G.-Q."/>
        </authorList>
    </citation>
    <scope>NUCLEOTIDE SEQUENCE</scope>
    <source>
        <tissue evidence="6">Leaf</tissue>
    </source>
</reference>
<dbReference type="Pfam" id="PF07727">
    <property type="entry name" value="RVT_2"/>
    <property type="match status" value="1"/>
</dbReference>
<dbReference type="GO" id="GO:0008233">
    <property type="term" value="F:peptidase activity"/>
    <property type="evidence" value="ECO:0007669"/>
    <property type="project" value="UniProtKB-KW"/>
</dbReference>
<dbReference type="GO" id="GO:0006508">
    <property type="term" value="P:proteolysis"/>
    <property type="evidence" value="ECO:0007669"/>
    <property type="project" value="UniProtKB-KW"/>
</dbReference>
<dbReference type="Proteomes" id="UP000829196">
    <property type="component" value="Unassembled WGS sequence"/>
</dbReference>
<dbReference type="InterPro" id="IPR036397">
    <property type="entry name" value="RNaseH_sf"/>
</dbReference>
<comment type="caution">
    <text evidence="6">The sequence shown here is derived from an EMBL/GenBank/DDBJ whole genome shotgun (WGS) entry which is preliminary data.</text>
</comment>
<dbReference type="Pfam" id="PF00665">
    <property type="entry name" value="rve"/>
    <property type="match status" value="1"/>
</dbReference>
<feature type="region of interest" description="Disordered" evidence="4">
    <location>
        <begin position="26"/>
        <end position="51"/>
    </location>
</feature>
<proteinExistence type="predicted"/>
<keyword evidence="7" id="KW-1185">Reference proteome</keyword>
<dbReference type="PANTHER" id="PTHR42648:SF26">
    <property type="entry name" value="INTEGRASE CATALYTIC DOMAIN-CONTAINING PROTEIN"/>
    <property type="match status" value="1"/>
</dbReference>
<feature type="region of interest" description="Disordered" evidence="4">
    <location>
        <begin position="550"/>
        <end position="594"/>
    </location>
</feature>
<name>A0A8T3B0N4_DENNO</name>
<evidence type="ECO:0000313" key="6">
    <source>
        <dbReference type="EMBL" id="KAI0501901.1"/>
    </source>
</evidence>
<protein>
    <recommendedName>
        <fullName evidence="5">Integrase catalytic domain-containing protein</fullName>
    </recommendedName>
</protein>
<dbReference type="AlphaFoldDB" id="A0A8T3B0N4"/>
<dbReference type="GO" id="GO:0015074">
    <property type="term" value="P:DNA integration"/>
    <property type="evidence" value="ECO:0007669"/>
    <property type="project" value="InterPro"/>
</dbReference>
<feature type="compositionally biased region" description="Polar residues" evidence="4">
    <location>
        <begin position="40"/>
        <end position="51"/>
    </location>
</feature>
<evidence type="ECO:0000259" key="5">
    <source>
        <dbReference type="PROSITE" id="PS50994"/>
    </source>
</evidence>
<keyword evidence="2" id="KW-0479">Metal-binding</keyword>